<keyword evidence="3" id="KW-1185">Reference proteome</keyword>
<dbReference type="Proteomes" id="UP001160390">
    <property type="component" value="Unassembled WGS sequence"/>
</dbReference>
<accession>A0AA35M5Q1</accession>
<dbReference type="EMBL" id="CABFNP030001050">
    <property type="protein sequence ID" value="CAI6091001.1"/>
    <property type="molecule type" value="Genomic_DNA"/>
</dbReference>
<feature type="region of interest" description="Disordered" evidence="1">
    <location>
        <begin position="106"/>
        <end position="190"/>
    </location>
</feature>
<evidence type="ECO:0000313" key="3">
    <source>
        <dbReference type="Proteomes" id="UP001160390"/>
    </source>
</evidence>
<gene>
    <name evidence="2" type="ORF">CCHLO57077_00018770</name>
</gene>
<comment type="caution">
    <text evidence="2">The sequence shown here is derived from an EMBL/GenBank/DDBJ whole genome shotgun (WGS) entry which is preliminary data.</text>
</comment>
<reference evidence="2" key="1">
    <citation type="submission" date="2023-01" db="EMBL/GenBank/DDBJ databases">
        <authorList>
            <person name="Piombo E."/>
        </authorList>
    </citation>
    <scope>NUCLEOTIDE SEQUENCE</scope>
</reference>
<name>A0AA35M5Q1_9HYPO</name>
<protein>
    <submittedName>
        <fullName evidence="2">Uncharacterized protein</fullName>
    </submittedName>
</protein>
<evidence type="ECO:0000256" key="1">
    <source>
        <dbReference type="SAM" id="MobiDB-lite"/>
    </source>
</evidence>
<proteinExistence type="predicted"/>
<dbReference type="AlphaFoldDB" id="A0AA35M5Q1"/>
<evidence type="ECO:0000313" key="2">
    <source>
        <dbReference type="EMBL" id="CAI6091001.1"/>
    </source>
</evidence>
<organism evidence="2 3">
    <name type="scientific">Clonostachys chloroleuca</name>
    <dbReference type="NCBI Taxonomy" id="1926264"/>
    <lineage>
        <taxon>Eukaryota</taxon>
        <taxon>Fungi</taxon>
        <taxon>Dikarya</taxon>
        <taxon>Ascomycota</taxon>
        <taxon>Pezizomycotina</taxon>
        <taxon>Sordariomycetes</taxon>
        <taxon>Hypocreomycetidae</taxon>
        <taxon>Hypocreales</taxon>
        <taxon>Bionectriaceae</taxon>
        <taxon>Clonostachys</taxon>
    </lineage>
</organism>
<sequence length="309" mass="33291">MSALPIPPQIQTAAVRQVTRAVVVAASAAAAKTGIDIIKKTNDTTKENVNTYASERTEENIENYISDREEEVAGNGGINISVPLPLMPVALIGYALGSWLFSSGESESSRTVRTNGPAPRDLVKDPSCDNPIIPPYPYEPLAKGSPAAKKFSKSNSGGCEDGSKPSKVSKASGLSSRDPGGPEDSGGNIVGSSALGGKIIHITKNDMKDLLNSSGKSIHKKLGETLKGRTEGTIWNDRNFRVDAGQSMKDNASFRTWNLQVNKAPDSNLAKKYLLLKRGTDERLYWGKFNIENPPTYKEWTEAILAAWN</sequence>